<dbReference type="Pfam" id="PF19305">
    <property type="entry name" value="MmgE_PrpD_C"/>
    <property type="match status" value="1"/>
</dbReference>
<gene>
    <name evidence="4" type="ORF">CZ674_00440</name>
</gene>
<dbReference type="InterPro" id="IPR042183">
    <property type="entry name" value="MmgE/PrpD_sf_1"/>
</dbReference>
<dbReference type="InterPro" id="IPR036148">
    <property type="entry name" value="MmgE/PrpD_sf"/>
</dbReference>
<comment type="similarity">
    <text evidence="1">Belongs to the PrpD family.</text>
</comment>
<dbReference type="Gene3D" id="1.10.4100.10">
    <property type="entry name" value="2-methylcitrate dehydratase PrpD"/>
    <property type="match status" value="1"/>
</dbReference>
<dbReference type="AlphaFoldDB" id="A0A1R4ERV7"/>
<evidence type="ECO:0000313" key="5">
    <source>
        <dbReference type="Proteomes" id="UP000195787"/>
    </source>
</evidence>
<dbReference type="InterPro" id="IPR042188">
    <property type="entry name" value="MmgE/PrpD_sf_2"/>
</dbReference>
<evidence type="ECO:0000259" key="2">
    <source>
        <dbReference type="Pfam" id="PF03972"/>
    </source>
</evidence>
<protein>
    <submittedName>
        <fullName evidence="4">MmgE/PrpD family protein</fullName>
    </submittedName>
</protein>
<proteinExistence type="inferred from homology"/>
<name>A0A1R4ERV7_9MICO</name>
<dbReference type="PANTHER" id="PTHR16943">
    <property type="entry name" value="2-METHYLCITRATE DEHYDRATASE-RELATED"/>
    <property type="match status" value="1"/>
</dbReference>
<dbReference type="InterPro" id="IPR005656">
    <property type="entry name" value="MmgE_PrpD"/>
</dbReference>
<dbReference type="Proteomes" id="UP000195787">
    <property type="component" value="Unassembled WGS sequence"/>
</dbReference>
<dbReference type="GO" id="GO:0016829">
    <property type="term" value="F:lyase activity"/>
    <property type="evidence" value="ECO:0007669"/>
    <property type="project" value="InterPro"/>
</dbReference>
<dbReference type="Pfam" id="PF03972">
    <property type="entry name" value="MmgE_PrpD_N"/>
    <property type="match status" value="1"/>
</dbReference>
<feature type="domain" description="MmgE/PrpD C-terminal" evidence="3">
    <location>
        <begin position="254"/>
        <end position="409"/>
    </location>
</feature>
<organism evidence="4 5">
    <name type="scientific">Agrococcus casei LMG 22410</name>
    <dbReference type="NCBI Taxonomy" id="1255656"/>
    <lineage>
        <taxon>Bacteria</taxon>
        <taxon>Bacillati</taxon>
        <taxon>Actinomycetota</taxon>
        <taxon>Actinomycetes</taxon>
        <taxon>Micrococcales</taxon>
        <taxon>Microbacteriaceae</taxon>
        <taxon>Agrococcus</taxon>
    </lineage>
</organism>
<accession>A0A1R4ERV7</accession>
<keyword evidence="5" id="KW-1185">Reference proteome</keyword>
<dbReference type="PANTHER" id="PTHR16943:SF8">
    <property type="entry name" value="2-METHYLCITRATE DEHYDRATASE"/>
    <property type="match status" value="1"/>
</dbReference>
<dbReference type="Gene3D" id="3.30.1330.120">
    <property type="entry name" value="2-methylcitrate dehydratase PrpD"/>
    <property type="match status" value="1"/>
</dbReference>
<evidence type="ECO:0000256" key="1">
    <source>
        <dbReference type="ARBA" id="ARBA00006174"/>
    </source>
</evidence>
<dbReference type="SUPFAM" id="SSF103378">
    <property type="entry name" value="2-methylcitrate dehydratase PrpD"/>
    <property type="match status" value="1"/>
</dbReference>
<reference evidence="4 5" key="1">
    <citation type="submission" date="2017-02" db="EMBL/GenBank/DDBJ databases">
        <authorList>
            <person name="Peterson S.W."/>
        </authorList>
    </citation>
    <scope>NUCLEOTIDE SEQUENCE [LARGE SCALE GENOMIC DNA]</scope>
    <source>
        <strain evidence="4 5">LMG 22410</strain>
    </source>
</reference>
<dbReference type="InterPro" id="IPR045337">
    <property type="entry name" value="MmgE_PrpD_C"/>
</dbReference>
<dbReference type="EMBL" id="FUHU01000003">
    <property type="protein sequence ID" value="SJM46370.1"/>
    <property type="molecule type" value="Genomic_DNA"/>
</dbReference>
<evidence type="ECO:0000313" key="4">
    <source>
        <dbReference type="EMBL" id="SJM46370.1"/>
    </source>
</evidence>
<feature type="domain" description="MmgE/PrpD N-terminal" evidence="2">
    <location>
        <begin position="5"/>
        <end position="229"/>
    </location>
</feature>
<evidence type="ECO:0000259" key="3">
    <source>
        <dbReference type="Pfam" id="PF19305"/>
    </source>
</evidence>
<dbReference type="InterPro" id="IPR045336">
    <property type="entry name" value="MmgE_PrpD_N"/>
</dbReference>
<sequence>MNRVERLAAFVHATHAGDIPDDLRQKIRVHLVDTIAAGVAGSTSPEALRMREAGQGSLRGRVMAHGVAAHVLELDDTGGCDHSGVAVVPAVVGLLDAQSETTLDEAVTAVALGYEVARRVQFYLGGYPKLNARGWHSTPVCGPIGSAAAGAKLLGLDAAGIADAMGIASSMMAGTWSFKTGGGDNKSLHGGLAAASGAESAWLAKHGVQGTRDIFEDVWGGLGQVYAAGEPDAEALTADLGNRWVAYDASIKAFPSCASSHRLIQLAERRLVAEQLDLDSISRIVITLSPLVADMCGETRMSRLETFRQRQLSIPYGIALTLTQGSMTFDGLFAQPSAETTLAALLEKTEVVVDESILSAHGEGTVSVHSGSRVEAFTTDSVADPRCNITSIEQVLDKAEGMLRSVAMEERFEPLLQLANAPGTALAAPFFARI</sequence>